<sequence>MEIRRATECGPTLSAYTISAMHSASPNDVPNQHDMLQNINPGKYRLPFWNFLQDMSGKNFKSEEIEADLNWAPDAMDPDKERPPPSQATREAAEDYIRHHRWILAKISEVADMRRELLLAEKRLSAFTQFRESSRQQAFDGAAVLAITRAAGDADHDTLIAQAKATEISIKYADSKIAEMSRMIMWYRTELGETCTSETGQEIYRLADQALSRQL</sequence>
<accession>A0AAU1IC74</accession>
<proteinExistence type="predicted"/>
<organism evidence="2">
    <name type="scientific">Streptomyces sp. NBC_00180</name>
    <dbReference type="NCBI Taxonomy" id="2903632"/>
    <lineage>
        <taxon>Bacteria</taxon>
        <taxon>Bacillati</taxon>
        <taxon>Actinomycetota</taxon>
        <taxon>Actinomycetes</taxon>
        <taxon>Kitasatosporales</taxon>
        <taxon>Streptomycetaceae</taxon>
        <taxon>Streptomyces</taxon>
    </lineage>
</organism>
<reference evidence="2" key="1">
    <citation type="submission" date="2022-10" db="EMBL/GenBank/DDBJ databases">
        <title>The complete genomes of actinobacterial strains from the NBC collection.</title>
        <authorList>
            <person name="Joergensen T.S."/>
            <person name="Alvarez Arevalo M."/>
            <person name="Sterndorff E.B."/>
            <person name="Faurdal D."/>
            <person name="Vuksanovic O."/>
            <person name="Mourched A.-S."/>
            <person name="Charusanti P."/>
            <person name="Shaw S."/>
            <person name="Blin K."/>
            <person name="Weber T."/>
        </authorList>
    </citation>
    <scope>NUCLEOTIDE SEQUENCE</scope>
    <source>
        <strain evidence="2">NBC 00180</strain>
    </source>
</reference>
<feature type="region of interest" description="Disordered" evidence="1">
    <location>
        <begin position="71"/>
        <end position="90"/>
    </location>
</feature>
<dbReference type="EMBL" id="CP108140">
    <property type="protein sequence ID" value="WTP91323.1"/>
    <property type="molecule type" value="Genomic_DNA"/>
</dbReference>
<protein>
    <submittedName>
        <fullName evidence="2">Uncharacterized protein</fullName>
    </submittedName>
</protein>
<name>A0AAU1IC74_9ACTN</name>
<evidence type="ECO:0000256" key="1">
    <source>
        <dbReference type="SAM" id="MobiDB-lite"/>
    </source>
</evidence>
<gene>
    <name evidence="2" type="ORF">OG477_41095</name>
</gene>
<evidence type="ECO:0000313" key="2">
    <source>
        <dbReference type="EMBL" id="WTP91323.1"/>
    </source>
</evidence>
<dbReference type="AlphaFoldDB" id="A0AAU1IC74"/>